<comment type="function">
    <text evidence="8">F(1)F(0) ATP synthase produces ATP from ADP in the presence of a proton or sodium gradient. F-type ATPases consist of two structural domains, F(1) containing the extramembraneous catalytic core and F(0) containing the membrane proton channel, linked together by a central stalk and a peripheral stalk. During catalysis, ATP synthesis in the catalytic domain of F(1) is coupled via a rotary mechanism of the central stalk subunits to proton translocation.</text>
</comment>
<evidence type="ECO:0000313" key="10">
    <source>
        <dbReference type="EMBL" id="SNR77337.1"/>
    </source>
</evidence>
<keyword evidence="5 8" id="KW-1133">Transmembrane helix</keyword>
<dbReference type="InterPro" id="IPR000454">
    <property type="entry name" value="ATP_synth_F0_csu"/>
</dbReference>
<keyword evidence="8" id="KW-0375">Hydrogen ion transport</keyword>
<feature type="transmembrane region" description="Helical" evidence="8">
    <location>
        <begin position="27"/>
        <end position="49"/>
    </location>
</feature>
<keyword evidence="8" id="KW-0813">Transport</keyword>
<dbReference type="InterPro" id="IPR038662">
    <property type="entry name" value="ATP_synth_F0_csu_sf"/>
</dbReference>
<evidence type="ECO:0000256" key="4">
    <source>
        <dbReference type="ARBA" id="ARBA00022692"/>
    </source>
</evidence>
<proteinExistence type="inferred from homology"/>
<comment type="subcellular location">
    <subcellularLocation>
        <location evidence="8">Cell membrane</location>
        <topology evidence="8">Multi-pass membrane protein</topology>
    </subcellularLocation>
    <subcellularLocation>
        <location evidence="1">Membrane</location>
        <topology evidence="1">Multi-pass membrane protein</topology>
    </subcellularLocation>
</comment>
<organism evidence="10 11">
    <name type="scientific">Haloechinothrix alba</name>
    <dbReference type="NCBI Taxonomy" id="664784"/>
    <lineage>
        <taxon>Bacteria</taxon>
        <taxon>Bacillati</taxon>
        <taxon>Actinomycetota</taxon>
        <taxon>Actinomycetes</taxon>
        <taxon>Pseudonocardiales</taxon>
        <taxon>Pseudonocardiaceae</taxon>
        <taxon>Haloechinothrix</taxon>
    </lineage>
</organism>
<dbReference type="AlphaFoldDB" id="A0A238Z1T3"/>
<accession>A0A238Z1T3</accession>
<dbReference type="GO" id="GO:0046933">
    <property type="term" value="F:proton-transporting ATP synthase activity, rotational mechanism"/>
    <property type="evidence" value="ECO:0007669"/>
    <property type="project" value="UniProtKB-UniRule"/>
</dbReference>
<evidence type="ECO:0000256" key="8">
    <source>
        <dbReference type="HAMAP-Rule" id="MF_01396"/>
    </source>
</evidence>
<comment type="similarity">
    <text evidence="2 8">Belongs to the ATPase C chain family.</text>
</comment>
<keyword evidence="8" id="KW-1003">Cell membrane</keyword>
<dbReference type="GO" id="GO:0005886">
    <property type="term" value="C:plasma membrane"/>
    <property type="evidence" value="ECO:0007669"/>
    <property type="project" value="UniProtKB-SubCell"/>
</dbReference>
<keyword evidence="11" id="KW-1185">Reference proteome</keyword>
<dbReference type="HAMAP" id="MF_01396">
    <property type="entry name" value="ATP_synth_c_bact"/>
    <property type="match status" value="1"/>
</dbReference>
<reference evidence="11" key="1">
    <citation type="submission" date="2017-06" db="EMBL/GenBank/DDBJ databases">
        <authorList>
            <person name="Varghese N."/>
            <person name="Submissions S."/>
        </authorList>
    </citation>
    <scope>NUCLEOTIDE SEQUENCE [LARGE SCALE GENOMIC DNA]</scope>
    <source>
        <strain evidence="11">DSM 45207</strain>
    </source>
</reference>
<dbReference type="GO" id="GO:0045259">
    <property type="term" value="C:proton-transporting ATP synthase complex"/>
    <property type="evidence" value="ECO:0007669"/>
    <property type="project" value="UniProtKB-KW"/>
</dbReference>
<dbReference type="InterPro" id="IPR035921">
    <property type="entry name" value="F/V-ATP_Csub_sf"/>
</dbReference>
<keyword evidence="7 8" id="KW-0472">Membrane</keyword>
<gene>
    <name evidence="8" type="primary">atpE</name>
    <name evidence="10" type="ORF">SAMN06265360_11882</name>
</gene>
<dbReference type="GO" id="GO:0008289">
    <property type="term" value="F:lipid binding"/>
    <property type="evidence" value="ECO:0007669"/>
    <property type="project" value="UniProtKB-KW"/>
</dbReference>
<feature type="domain" description="V-ATPase proteolipid subunit C-like" evidence="9">
    <location>
        <begin position="25"/>
        <end position="85"/>
    </location>
</feature>
<keyword evidence="6 8" id="KW-0446">Lipid-binding</keyword>
<keyword evidence="8" id="KW-0066">ATP synthesis</keyword>
<evidence type="ECO:0000256" key="3">
    <source>
        <dbReference type="ARBA" id="ARBA00022547"/>
    </source>
</evidence>
<evidence type="ECO:0000313" key="11">
    <source>
        <dbReference type="Proteomes" id="UP000198348"/>
    </source>
</evidence>
<dbReference type="Proteomes" id="UP000198348">
    <property type="component" value="Unassembled WGS sequence"/>
</dbReference>
<evidence type="ECO:0000256" key="6">
    <source>
        <dbReference type="ARBA" id="ARBA00023121"/>
    </source>
</evidence>
<keyword evidence="4 8" id="KW-0812">Transmembrane</keyword>
<dbReference type="PANTHER" id="PTHR10031:SF0">
    <property type="entry name" value="ATPASE PROTEIN 9"/>
    <property type="match status" value="1"/>
</dbReference>
<sequence>MERDSQVSNIVLAQEAATNINPGLAMIGYGLSAIGPGIGVGLIWSSVITGTARQPEAQGKLMGIAWTTFVLTEVLALIGLVLYFIASAA</sequence>
<dbReference type="InterPro" id="IPR002379">
    <property type="entry name" value="ATPase_proteolipid_c-like_dom"/>
</dbReference>
<dbReference type="SUPFAM" id="SSF81333">
    <property type="entry name" value="F1F0 ATP synthase subunit C"/>
    <property type="match status" value="1"/>
</dbReference>
<dbReference type="GO" id="GO:0033177">
    <property type="term" value="C:proton-transporting two-sector ATPase complex, proton-transporting domain"/>
    <property type="evidence" value="ECO:0007669"/>
    <property type="project" value="InterPro"/>
</dbReference>
<evidence type="ECO:0000256" key="1">
    <source>
        <dbReference type="ARBA" id="ARBA00004141"/>
    </source>
</evidence>
<feature type="transmembrane region" description="Helical" evidence="8">
    <location>
        <begin position="61"/>
        <end position="86"/>
    </location>
</feature>
<evidence type="ECO:0000256" key="5">
    <source>
        <dbReference type="ARBA" id="ARBA00022989"/>
    </source>
</evidence>
<dbReference type="PRINTS" id="PR00124">
    <property type="entry name" value="ATPASEC"/>
</dbReference>
<dbReference type="CDD" id="cd18121">
    <property type="entry name" value="ATP-synt_Fo_c"/>
    <property type="match status" value="1"/>
</dbReference>
<dbReference type="PANTHER" id="PTHR10031">
    <property type="entry name" value="ATP SYNTHASE LIPID-BINDING PROTEIN, MITOCHONDRIAL"/>
    <property type="match status" value="1"/>
</dbReference>
<comment type="function">
    <text evidence="8">Key component of the F(0) channel; it plays a direct role in translocation across the membrane. A homomeric c-ring of between 10-14 subunits forms the central stalk rotor element with the F(1) delta and epsilon subunits.</text>
</comment>
<keyword evidence="8" id="KW-0406">Ion transport</keyword>
<dbReference type="EMBL" id="FZNW01000018">
    <property type="protein sequence ID" value="SNR77337.1"/>
    <property type="molecule type" value="Genomic_DNA"/>
</dbReference>
<keyword evidence="3 8" id="KW-0138">CF(0)</keyword>
<feature type="site" description="Reversibly protonated during proton transport" evidence="8">
    <location>
        <position position="73"/>
    </location>
</feature>
<evidence type="ECO:0000256" key="2">
    <source>
        <dbReference type="ARBA" id="ARBA00006704"/>
    </source>
</evidence>
<protein>
    <recommendedName>
        <fullName evidence="8">ATP synthase subunit c</fullName>
    </recommendedName>
    <alternativeName>
        <fullName evidence="8">ATP synthase F(0) sector subunit c</fullName>
    </alternativeName>
    <alternativeName>
        <fullName evidence="8">F-type ATPase subunit c</fullName>
        <shortName evidence="8">F-ATPase subunit c</shortName>
    </alternativeName>
    <alternativeName>
        <fullName evidence="8">Lipid-binding protein</fullName>
    </alternativeName>
</protein>
<evidence type="ECO:0000256" key="7">
    <source>
        <dbReference type="ARBA" id="ARBA00023136"/>
    </source>
</evidence>
<evidence type="ECO:0000259" key="9">
    <source>
        <dbReference type="Pfam" id="PF00137"/>
    </source>
</evidence>
<name>A0A238Z1T3_9PSEU</name>
<dbReference type="Pfam" id="PF00137">
    <property type="entry name" value="ATP-synt_C"/>
    <property type="match status" value="1"/>
</dbReference>
<dbReference type="Gene3D" id="1.20.20.10">
    <property type="entry name" value="F1F0 ATP synthase subunit C"/>
    <property type="match status" value="1"/>
</dbReference>